<protein>
    <submittedName>
        <fullName evidence="2">Acyl-CoA dehydrogenase</fullName>
    </submittedName>
</protein>
<name>A0AC34Q286_9BILA</name>
<proteinExistence type="predicted"/>
<evidence type="ECO:0000313" key="2">
    <source>
        <dbReference type="WBParaSite" id="JU765_v2.g12206.t1"/>
    </source>
</evidence>
<evidence type="ECO:0000313" key="1">
    <source>
        <dbReference type="Proteomes" id="UP000887576"/>
    </source>
</evidence>
<accession>A0AC34Q286</accession>
<sequence length="315" mass="35037">MGKSIFAPEIFNCNAPDTGNMEVLIKYGTKEQKEKYLTPLLDGEIRSCFSMTEPDVASSDATNIQGNIVRDEGNLVINSRKWFITGAGHPNCKFTIFMGRIHGWKDKPLHKQQSMVLIPMDAPGVKIVRVSSVFGVQDPPYGHCEILFENVVVPEDNLILGEGRGFEIAQGRLGPGRIHHCMRLIGHAERSLQLMIQRAKTRFVRGKPLIEQQQVRTWIAQSKMEIEQARLLVLKAAHMIDTVGTKNAQTEIAMIKVVAPTMAQNVVDRAIQLFGAAGLSEDLPLSNFFTWSRALRLADGPDISHVETVAKNLVK</sequence>
<reference evidence="2" key="1">
    <citation type="submission" date="2022-11" db="UniProtKB">
        <authorList>
            <consortium name="WormBaseParasite"/>
        </authorList>
    </citation>
    <scope>IDENTIFICATION</scope>
</reference>
<organism evidence="1 2">
    <name type="scientific">Panagrolaimus sp. JU765</name>
    <dbReference type="NCBI Taxonomy" id="591449"/>
    <lineage>
        <taxon>Eukaryota</taxon>
        <taxon>Metazoa</taxon>
        <taxon>Ecdysozoa</taxon>
        <taxon>Nematoda</taxon>
        <taxon>Chromadorea</taxon>
        <taxon>Rhabditida</taxon>
        <taxon>Tylenchina</taxon>
        <taxon>Panagrolaimomorpha</taxon>
        <taxon>Panagrolaimoidea</taxon>
        <taxon>Panagrolaimidae</taxon>
        <taxon>Panagrolaimus</taxon>
    </lineage>
</organism>
<dbReference type="Proteomes" id="UP000887576">
    <property type="component" value="Unplaced"/>
</dbReference>
<dbReference type="WBParaSite" id="JU765_v2.g12206.t1">
    <property type="protein sequence ID" value="JU765_v2.g12206.t1"/>
    <property type="gene ID" value="JU765_v2.g12206"/>
</dbReference>